<dbReference type="EMBL" id="LSYS01009690">
    <property type="protein sequence ID" value="OPJ61977.1"/>
    <property type="molecule type" value="Genomic_DNA"/>
</dbReference>
<accession>A0A1V4IR78</accession>
<sequence length="375" mass="42443">MPSNAGRNRACRPNPTSDKAFGFAVVSSMESPNLPHQIQQRQKESLSATTIQAVWRGYRIRREVDEMNKAAARIQATYQGYRVRQELPLGFYDCLRYKKAVLNQKEKSEKRAMALPLVMERCVYWDKGSQTANIPTENEKLRGHCRDRHEPGASVIPRPAVFKTEFSLTPCKILTLTNNLLIPEVFQALTSEQQVYDAADKIWAAGSVYQSRDGLDKTKRQAEKIAELSQIFVYRYQLRLSSCENYNISELASATKMQELTTDLQDTVPQPDQDLTVKLQLKKENKESNAEGNATSIRNINVHTVVRSLCTSKRSISLLVSSPNGAVEGFYRDMGSGQLHGLYTVRKHRNSKLSQVCIHINVVKIGKTTDRNSSW</sequence>
<dbReference type="FunFam" id="1.20.5.190:FF:000055">
    <property type="entry name" value="Putative microtubule-associated protein futsch"/>
    <property type="match status" value="1"/>
</dbReference>
<keyword evidence="2" id="KW-1185">Reference proteome</keyword>
<dbReference type="AlphaFoldDB" id="A0A1V4IR78"/>
<evidence type="ECO:0000313" key="1">
    <source>
        <dbReference type="EMBL" id="OPJ61977.1"/>
    </source>
</evidence>
<protein>
    <submittedName>
        <fullName evidence="1">Unconventional myosin-IXb-like</fullName>
    </submittedName>
</protein>
<dbReference type="InterPro" id="IPR027417">
    <property type="entry name" value="P-loop_NTPase"/>
</dbReference>
<dbReference type="SUPFAM" id="SSF52540">
    <property type="entry name" value="P-loop containing nucleoside triphosphate hydrolases"/>
    <property type="match status" value="1"/>
</dbReference>
<dbReference type="CDD" id="cd23767">
    <property type="entry name" value="IQCD"/>
    <property type="match status" value="2"/>
</dbReference>
<reference evidence="1 2" key="1">
    <citation type="submission" date="2016-02" db="EMBL/GenBank/DDBJ databases">
        <title>Band-tailed pigeon sequencing and assembly.</title>
        <authorList>
            <person name="Soares A.E."/>
            <person name="Novak B.J."/>
            <person name="Rice E.S."/>
            <person name="O'Connell B."/>
            <person name="Chang D."/>
            <person name="Weber S."/>
            <person name="Shapiro B."/>
        </authorList>
    </citation>
    <scope>NUCLEOTIDE SEQUENCE [LARGE SCALE GENOMIC DNA]</scope>
    <source>
        <strain evidence="1">BTP2013</strain>
        <tissue evidence="1">Blood</tissue>
    </source>
</reference>
<gene>
    <name evidence="1" type="ORF">AV530_002683</name>
</gene>
<dbReference type="STRING" id="372326.A0A1V4IR78"/>
<evidence type="ECO:0000313" key="2">
    <source>
        <dbReference type="Proteomes" id="UP000190648"/>
    </source>
</evidence>
<dbReference type="Gene3D" id="1.20.5.190">
    <property type="match status" value="1"/>
</dbReference>
<name>A0A1V4IR78_PATFA</name>
<dbReference type="OrthoDB" id="252964at2759"/>
<dbReference type="Pfam" id="PF00612">
    <property type="entry name" value="IQ"/>
    <property type="match status" value="1"/>
</dbReference>
<comment type="caution">
    <text evidence="1">The sequence shown here is derived from an EMBL/GenBank/DDBJ whole genome shotgun (WGS) entry which is preliminary data.</text>
</comment>
<dbReference type="PROSITE" id="PS50096">
    <property type="entry name" value="IQ"/>
    <property type="match status" value="2"/>
</dbReference>
<dbReference type="SMART" id="SM00015">
    <property type="entry name" value="IQ"/>
    <property type="match status" value="2"/>
</dbReference>
<dbReference type="Proteomes" id="UP000190648">
    <property type="component" value="Unassembled WGS sequence"/>
</dbReference>
<proteinExistence type="predicted"/>
<dbReference type="InterPro" id="IPR000048">
    <property type="entry name" value="IQ_motif_EF-hand-BS"/>
</dbReference>
<organism evidence="1 2">
    <name type="scientific">Patagioenas fasciata monilis</name>
    <dbReference type="NCBI Taxonomy" id="372326"/>
    <lineage>
        <taxon>Eukaryota</taxon>
        <taxon>Metazoa</taxon>
        <taxon>Chordata</taxon>
        <taxon>Craniata</taxon>
        <taxon>Vertebrata</taxon>
        <taxon>Euteleostomi</taxon>
        <taxon>Archelosauria</taxon>
        <taxon>Archosauria</taxon>
        <taxon>Dinosauria</taxon>
        <taxon>Saurischia</taxon>
        <taxon>Theropoda</taxon>
        <taxon>Coelurosauria</taxon>
        <taxon>Aves</taxon>
        <taxon>Neognathae</taxon>
        <taxon>Neoaves</taxon>
        <taxon>Columbimorphae</taxon>
        <taxon>Columbiformes</taxon>
        <taxon>Columbidae</taxon>
        <taxon>Patagioenas</taxon>
    </lineage>
</organism>